<evidence type="ECO:0000313" key="3">
    <source>
        <dbReference type="Proteomes" id="UP000028547"/>
    </source>
</evidence>
<proteinExistence type="predicted"/>
<accession>A0A084SJB0</accession>
<dbReference type="AlphaFoldDB" id="A0A084SJB0"/>
<feature type="region of interest" description="Disordered" evidence="1">
    <location>
        <begin position="41"/>
        <end position="63"/>
    </location>
</feature>
<evidence type="ECO:0000313" key="2">
    <source>
        <dbReference type="EMBL" id="KFA88545.1"/>
    </source>
</evidence>
<evidence type="ECO:0000256" key="1">
    <source>
        <dbReference type="SAM" id="MobiDB-lite"/>
    </source>
</evidence>
<protein>
    <recommendedName>
        <fullName evidence="4">Outer membrane protein beta-barrel domain-containing protein</fullName>
    </recommendedName>
</protein>
<gene>
    <name evidence="2" type="ORF">Q664_40455</name>
</gene>
<reference evidence="2 3" key="1">
    <citation type="submission" date="2014-07" db="EMBL/GenBank/DDBJ databases">
        <title>Draft Genome Sequence of Gephyronic Acid Producer, Cystobacter violaceus Strain Cb vi76.</title>
        <authorList>
            <person name="Stevens D.C."/>
            <person name="Young J."/>
            <person name="Carmichael R."/>
            <person name="Tan J."/>
            <person name="Taylor R.E."/>
        </authorList>
    </citation>
    <scope>NUCLEOTIDE SEQUENCE [LARGE SCALE GENOMIC DNA]</scope>
    <source>
        <strain evidence="2 3">Cb vi76</strain>
    </source>
</reference>
<dbReference type="Proteomes" id="UP000028547">
    <property type="component" value="Unassembled WGS sequence"/>
</dbReference>
<comment type="caution">
    <text evidence="2">The sequence shown here is derived from an EMBL/GenBank/DDBJ whole genome shotgun (WGS) entry which is preliminary data.</text>
</comment>
<name>A0A084SJB0_9BACT</name>
<sequence>MGPCRARFSPPRAGRLVLEWRPVSRLPPLLLVLLLGTASGAQPPSSEPEAASPAAEPAPEAPEPAPVLTVILLPLESNADAREQAAGVSSILVSRLAESSRLAVSTASDQEAVRLAGVCAAGPCPEAAPGTPGSSKARYVITGRLDGFGSRFVLTTHLMDAESGRALGRPRIEVAARDALPRAAVSVAEQLLAMLIPEPTERAIAKAPTVTKVPGLGSFLLGVRFNNSLISNLSTFNPGGDVEIGFQFHPEWIVFGQVGLSYVTAQGTGRKGGLNVLPSVLGLRHYHNVEHALRPYWGLGVGVQLSFGEFGIFRQTGPLPTVIGFFGCEYLIAGHFGIQLEASTNLAQAMLGLSDGGLGSGLNLELNAGIAWHF</sequence>
<dbReference type="EMBL" id="JPMI01000289">
    <property type="protein sequence ID" value="KFA88545.1"/>
    <property type="molecule type" value="Genomic_DNA"/>
</dbReference>
<evidence type="ECO:0008006" key="4">
    <source>
        <dbReference type="Google" id="ProtNLM"/>
    </source>
</evidence>
<feature type="compositionally biased region" description="Low complexity" evidence="1">
    <location>
        <begin position="41"/>
        <end position="58"/>
    </location>
</feature>
<organism evidence="2 3">
    <name type="scientific">Archangium violaceum Cb vi76</name>
    <dbReference type="NCBI Taxonomy" id="1406225"/>
    <lineage>
        <taxon>Bacteria</taxon>
        <taxon>Pseudomonadati</taxon>
        <taxon>Myxococcota</taxon>
        <taxon>Myxococcia</taxon>
        <taxon>Myxococcales</taxon>
        <taxon>Cystobacterineae</taxon>
        <taxon>Archangiaceae</taxon>
        <taxon>Archangium</taxon>
    </lineage>
</organism>